<dbReference type="EMBL" id="SJTG01000001">
    <property type="protein sequence ID" value="TCI12962.1"/>
    <property type="molecule type" value="Genomic_DNA"/>
</dbReference>
<dbReference type="Gene3D" id="2.60.40.1120">
    <property type="entry name" value="Carboxypeptidase-like, regulatory domain"/>
    <property type="match status" value="1"/>
</dbReference>
<dbReference type="PANTHER" id="PTHR36108:SF13">
    <property type="entry name" value="COLOSSIN-B-RELATED"/>
    <property type="match status" value="1"/>
</dbReference>
<feature type="domain" description="SD-repeat containing protein B" evidence="6">
    <location>
        <begin position="1953"/>
        <end position="2019"/>
    </location>
</feature>
<dbReference type="InterPro" id="IPR033764">
    <property type="entry name" value="Sdr_B"/>
</dbReference>
<dbReference type="Proteomes" id="UP000291822">
    <property type="component" value="Unassembled WGS sequence"/>
</dbReference>
<comment type="subcellular location">
    <subcellularLocation>
        <location evidence="1">Secreted</location>
    </subcellularLocation>
</comment>
<dbReference type="Pfam" id="PF01345">
    <property type="entry name" value="DUF11"/>
    <property type="match status" value="9"/>
</dbReference>
<dbReference type="PANTHER" id="PTHR36108">
    <property type="entry name" value="COLOSSIN-B-RELATED"/>
    <property type="match status" value="1"/>
</dbReference>
<feature type="domain" description="SD-repeat containing protein B" evidence="6">
    <location>
        <begin position="1491"/>
        <end position="1567"/>
    </location>
</feature>
<evidence type="ECO:0000259" key="5">
    <source>
        <dbReference type="Pfam" id="PF01345"/>
    </source>
</evidence>
<evidence type="ECO:0000256" key="2">
    <source>
        <dbReference type="ARBA" id="ARBA00007257"/>
    </source>
</evidence>
<feature type="domain" description="DUF11" evidence="5">
    <location>
        <begin position="1000"/>
        <end position="1128"/>
    </location>
</feature>
<protein>
    <submittedName>
        <fullName evidence="7">DUF11 domain-containing protein</fullName>
    </submittedName>
</protein>
<accession>A0A4R0YUJ2</accession>
<feature type="domain" description="SD-repeat containing protein B" evidence="6">
    <location>
        <begin position="1845"/>
        <end position="1919"/>
    </location>
</feature>
<dbReference type="Gene3D" id="2.60.40.10">
    <property type="entry name" value="Immunoglobulins"/>
    <property type="match status" value="10"/>
</dbReference>
<comment type="similarity">
    <text evidence="2">Belongs to the serine-aspartate repeat-containing protein (SDr) family.</text>
</comment>
<keyword evidence="3" id="KW-0964">Secreted</keyword>
<feature type="domain" description="DUF11" evidence="5">
    <location>
        <begin position="173"/>
        <end position="290"/>
    </location>
</feature>
<keyword evidence="4" id="KW-0732">Signal</keyword>
<feature type="domain" description="SD-repeat containing protein B" evidence="6">
    <location>
        <begin position="1372"/>
        <end position="1452"/>
    </location>
</feature>
<dbReference type="SUPFAM" id="SSF117074">
    <property type="entry name" value="Hypothetical protein PA1324"/>
    <property type="match status" value="10"/>
</dbReference>
<keyword evidence="8" id="KW-1185">Reference proteome</keyword>
<sequence>MGCLMELQRTQAPTMRSRAWPLLGRIALAGVLLLAAGPVMAAVDLVVNNSDAGSDPSPAGGIVTYTVRVDNNGSTLATGVKLIDTLPAGATYVGVSAPAGATCGAPVAGVLTCDLGSLASSASTTVSIQVRALVAGIITNKASATSNEVDTAPGNNTDITQDTTINQGADLELSVVQSPTSQVISGGALSYAIAVINHGPDAASSVRVTANLPPGFNSTGTLPTGCTIAALKLTCDITGSIAKDANKSIGTVGGVVSAAGGSNMAFSGSVSVTSSGAAQDPDSGNNTVVTNVAVNNGSDVSLTKTASVGSPILTGTAFSFILAPRYTGDNPTSVTVTDTVPSQFQITGTPSGTGWTCAAPVGQTITCSRPLGGSAAGYNIAMPQITVPVKAVTAVTAVINTATANSTLTDPNTANNSGSATVGVVDPTSDLAAIKSGPSPALATVGSSFDWVVSVHNNGTAPLTGKAVMTDTLPVGVTLTAYKQTNGWTCAPAAPFTPTAGNQTVTCSRDYTSGSPLAVGGTSQAVIYAVHADAVGTMNNTMCVSSAPSAAGTPWGDNDSSNDCVSHSVGVQAGPDSADLQLIKKASASTIAAGDELDYTLEVVNTGPQTAVGVTVADQIDTLINSSTGATGAGFIGAGIANAPVGATCPAPTVTSANGVSLKCTLGDVPMCTAGVNCPVITVKIRPGGDGGARTNSAYVVSPTTADPNYDNNNDSVTTTTDARADLSVVVTGTPSPATAGQTLTYVITVKNGNYSQAQGVSVLDQLPLDVTFVSATASGGGTCTVKPAANAVTTSANRGLQCGWASINSKAQQTVTVVVRPNDVTRGTTLVNTATASTSTIELDSTNNSGTANVPVNNPALDILGNIVDNPDPVAVGDNMTYTLTLTNSGPSYAENANFVATLPPALLSFQSISTPAGVTCSIPPVGQIGGNVTCQLGHVANSTSVAVQVTMRGEAKGTTTLKLATSSDEVAAGFDTQPNNNNPTESTTVRTKADVAVVSKTANPSSIGYREGFNYTIVVANNGPGVADGVQLTDSLPAGMALTGTPTVAANSGFPSMPSTPCTGVAGGTSFACDLGDDVAVNATTTITVPVRVTGQPSSNPSTLTNVASISTTSLETQPANNSANGNVSITTSSIAGFVYADLNNNGVKDAGEAGIAGVTLKVTGTAVDGTAVSKSVTSAADGSYTIAYLPKGTYTVTETTQPAGYRDGIDVAGSAGGTATNPGDAITAISLPGNTAATGYNFGELPDARISGKVYSDLNNNGVVDAGEPGIGSPAVTVTLTGTDDLGLAVSKTTTTDASGNYSFTQLRPGQYTVTETQPTGYLPGRATVGTGIATPGTASADGNVFTGITLKPGEQGINYNFGELAATSLGGFVYIDANKNGKRDATETAGIGGVTITLTGTDDLNQPVNQTTTTANDGSYSFPNLRPGTYAIAETQPSQWEDGEETVGVVAGSPNGGVIANDLIGNIVLGAGQTGTGYNFGEIGQGLGGFVYVDANNNGVRDAGETSIANVTITITNTTTNAVVTVTTDASGAYLASNLPAGTYRIAETQPPQYKDGKEQIGTLGGTNAVNDQFDNIVLGVSQIGANYNFGELAARLAGSVFVDANSNGTRDAGETGLAGVTITLTGTDMDGQPVHRTVTTDAQGEYVFDGLLPSNGAGYTLTETQPPAYADGAEHVGSLGGTAGPAGTSVISAIHVAAGAQGSDYDFAELTGGITGSVFVDANNDGVRDAGEKPLAGVTVRIVGTDIDGHPVDRTTTTGADGTYTFAGLTKAGPGGYTITETQPEGYIDGKAMPGQIDGSACAVCSNATHHVIGNVPFDPEKTFTAFDFPELTPSALHGSVYDDVDGNGVQDTNEGLSGVTVTLTGTDDLGQSVTRTTTTGSDGSYSFDNLRPGAYVLTETQPEGLGDVGSRAGTAGGSTTPNAISAINLPQGTTATGYDFIDHGGVLGGAVYFDQNGNGVRDAGEPGIPGVTITLNGPVSHTVTTQADGSYQFTGLVAGNYTVTETQPALYQDGGVTIGSAGGTKGTNSVGNIALAAGINAHGYDFPELTGADGSIAGGVWLNDASGNPLVKDPGEAGLQGWYVELYQNGSRVTSVAAAATDAQGNYLLRNVPAGTGYELRFVSPGGTYYGYPVSQDPNAQWNGTVDKTAAMPSIRGVSVGSGVSVIQQDLPLDPGGIVYDSVTRQPLAGAHVTLLGPSGQPVEAQYVAGGQGNIAQTTGSDGLYQFLLMPGAPAGTYTVRVEAPAGYLNAPSSMHAPAGNELPVPSGAETYRVSPLNGPPSSGDLPPYYLSFDVTPTSVAFAGNHIPVDPVLQGAIRVTKTTPKINVSKGDLVPYTVTLTNTLGATLSNIAATDLVPAGFKYRTQSARVDGVAREPVINGRTLSWPELTIGPNQSRTVTLVLVIGSGVGEGEYTNQAWAVNTVANRVVSNIGTAVVRLVPDPTFDCADLIGKVFDDRNGNGYQDQGEPGVAGVRLATPRGLLVTTDADGRYHVPCADIPQYQRGSNFVMKLDERSLPTGYRMTTENPGDVRMTAGKMSKLNFGVALYRVVRVDVSAAAFEKDGNALLDTWASQLPKLYERIKGQPSVLRLSYHLQPGENDDKSKPRLRELQRRIEDDWKRSGDGHPVLVEQEIAEVQP</sequence>
<feature type="domain" description="DUF11" evidence="5">
    <location>
        <begin position="2323"/>
        <end position="2429"/>
    </location>
</feature>
<dbReference type="Pfam" id="PF17210">
    <property type="entry name" value="SdrD_B"/>
    <property type="match status" value="8"/>
</dbReference>
<proteinExistence type="inferred from homology"/>
<feature type="domain" description="SD-repeat containing protein B" evidence="6">
    <location>
        <begin position="1722"/>
        <end position="1803"/>
    </location>
</feature>
<evidence type="ECO:0000256" key="4">
    <source>
        <dbReference type="ARBA" id="ARBA00022729"/>
    </source>
</evidence>
<evidence type="ECO:0000259" key="6">
    <source>
        <dbReference type="Pfam" id="PF17210"/>
    </source>
</evidence>
<feature type="domain" description="DUF11" evidence="5">
    <location>
        <begin position="44"/>
        <end position="158"/>
    </location>
</feature>
<evidence type="ECO:0000313" key="8">
    <source>
        <dbReference type="Proteomes" id="UP000291822"/>
    </source>
</evidence>
<feature type="domain" description="DUF11" evidence="5">
    <location>
        <begin position="299"/>
        <end position="422"/>
    </location>
</feature>
<dbReference type="InterPro" id="IPR013783">
    <property type="entry name" value="Ig-like_fold"/>
</dbReference>
<dbReference type="SUPFAM" id="SSF49478">
    <property type="entry name" value="Cna protein B-type domain"/>
    <property type="match status" value="1"/>
</dbReference>
<gene>
    <name evidence="7" type="ORF">EZM97_06510</name>
</gene>
<evidence type="ECO:0000256" key="1">
    <source>
        <dbReference type="ARBA" id="ARBA00004613"/>
    </source>
</evidence>
<evidence type="ECO:0000313" key="7">
    <source>
        <dbReference type="EMBL" id="TCI12962.1"/>
    </source>
</evidence>
<feature type="domain" description="DUF11" evidence="5">
    <location>
        <begin position="437"/>
        <end position="565"/>
    </location>
</feature>
<name>A0A4R0YUJ2_9GAMM</name>
<feature type="domain" description="SD-repeat containing protein B" evidence="6">
    <location>
        <begin position="1136"/>
        <end position="1217"/>
    </location>
</feature>
<dbReference type="InterPro" id="IPR047589">
    <property type="entry name" value="DUF11_rpt"/>
</dbReference>
<feature type="domain" description="DUF11" evidence="5">
    <location>
        <begin position="726"/>
        <end position="855"/>
    </location>
</feature>
<comment type="caution">
    <text evidence="7">The sequence shown here is derived from an EMBL/GenBank/DDBJ whole genome shotgun (WGS) entry which is preliminary data.</text>
</comment>
<reference evidence="7 8" key="1">
    <citation type="submission" date="2019-02" db="EMBL/GenBank/DDBJ databases">
        <title>Dyella amyloliquefaciens sp. nov., isolated from forest soil.</title>
        <authorList>
            <person name="Gao Z.-H."/>
            <person name="Qiu L.-H."/>
        </authorList>
    </citation>
    <scope>NUCLEOTIDE SEQUENCE [LARGE SCALE GENOMIC DNA]</scope>
    <source>
        <strain evidence="7 8">KACC 12747</strain>
    </source>
</reference>
<feature type="domain" description="SD-repeat containing protein B" evidence="6">
    <location>
        <begin position="1253"/>
        <end position="1366"/>
    </location>
</feature>
<feature type="domain" description="SD-repeat containing protein B" evidence="6">
    <location>
        <begin position="1603"/>
        <end position="1683"/>
    </location>
</feature>
<organism evidence="7 8">
    <name type="scientific">Dyella soli</name>
    <dbReference type="NCBI Taxonomy" id="522319"/>
    <lineage>
        <taxon>Bacteria</taxon>
        <taxon>Pseudomonadati</taxon>
        <taxon>Pseudomonadota</taxon>
        <taxon>Gammaproteobacteria</taxon>
        <taxon>Lysobacterales</taxon>
        <taxon>Rhodanobacteraceae</taxon>
        <taxon>Dyella</taxon>
    </lineage>
</organism>
<dbReference type="InterPro" id="IPR001434">
    <property type="entry name" value="OmcB-like_DUF11"/>
</dbReference>
<evidence type="ECO:0000256" key="3">
    <source>
        <dbReference type="ARBA" id="ARBA00022525"/>
    </source>
</evidence>
<feature type="domain" description="DUF11" evidence="5">
    <location>
        <begin position="869"/>
        <end position="985"/>
    </location>
</feature>
<dbReference type="GO" id="GO:0005576">
    <property type="term" value="C:extracellular region"/>
    <property type="evidence" value="ECO:0007669"/>
    <property type="project" value="UniProtKB-SubCell"/>
</dbReference>
<feature type="domain" description="DUF11" evidence="5">
    <location>
        <begin position="579"/>
        <end position="718"/>
    </location>
</feature>
<dbReference type="NCBIfam" id="TIGR01451">
    <property type="entry name" value="B_ant_repeat"/>
    <property type="match status" value="6"/>
</dbReference>